<evidence type="ECO:0000256" key="1">
    <source>
        <dbReference type="ARBA" id="ARBA00010688"/>
    </source>
</evidence>
<evidence type="ECO:0000256" key="2">
    <source>
        <dbReference type="ARBA" id="ARBA00022679"/>
    </source>
</evidence>
<evidence type="ECO:0000259" key="6">
    <source>
        <dbReference type="Pfam" id="PF00294"/>
    </source>
</evidence>
<dbReference type="PANTHER" id="PTHR43085:SF1">
    <property type="entry name" value="PSEUDOURIDINE KINASE-RELATED"/>
    <property type="match status" value="1"/>
</dbReference>
<keyword evidence="2 7" id="KW-0808">Transferase</keyword>
<comment type="similarity">
    <text evidence="1">Belongs to the carbohydrate kinase PfkB family.</text>
</comment>
<dbReference type="EC" id="2.7.1.-" evidence="7"/>
<sequence>MIAVLGECVADAFADRLPGELALRVLPGGGPSNTAVALARLGTPCRFLGRLSDDVFGALFRERMAASGVDLSACVTAREPSTLAVATLDAEGQARYSFHAEGTADWGWSAAELSDDRLGGASCLHTGSLALVREPGASTVAAFAGRAAATVSIDPNVRPSLASREDYLSRLPQWCALTDILKLSADDLAFLMPDVPTALACEHLHAAGARLVVVTSGAAGALVSLDGAMATVPAVPVKVVDTVGAGDSFTAGLLHRLESRGLLGGRLDGLDLASAADAAAFGAEVAALTCAVAGADPPWADQLTPAPHDDTEAPASR</sequence>
<feature type="domain" description="Carbohydrate kinase PfkB" evidence="6">
    <location>
        <begin position="4"/>
        <end position="298"/>
    </location>
</feature>
<dbReference type="InterPro" id="IPR050306">
    <property type="entry name" value="PfkB_Carbo_kinase"/>
</dbReference>
<dbReference type="InterPro" id="IPR029056">
    <property type="entry name" value="Ribokinase-like"/>
</dbReference>
<keyword evidence="8" id="KW-1185">Reference proteome</keyword>
<dbReference type="RefSeq" id="WP_379582649.1">
    <property type="nucleotide sequence ID" value="NZ_JBHUFV010000098.1"/>
</dbReference>
<dbReference type="GO" id="GO:0016301">
    <property type="term" value="F:kinase activity"/>
    <property type="evidence" value="ECO:0007669"/>
    <property type="project" value="UniProtKB-KW"/>
</dbReference>
<evidence type="ECO:0000256" key="4">
    <source>
        <dbReference type="ARBA" id="ARBA00022777"/>
    </source>
</evidence>
<name>A0ABW4TFM7_9ACTN</name>
<dbReference type="EMBL" id="JBHUFV010000098">
    <property type="protein sequence ID" value="MFD1939922.1"/>
    <property type="molecule type" value="Genomic_DNA"/>
</dbReference>
<dbReference type="SUPFAM" id="SSF53613">
    <property type="entry name" value="Ribokinase-like"/>
    <property type="match status" value="1"/>
</dbReference>
<keyword evidence="4 7" id="KW-0418">Kinase</keyword>
<dbReference type="CDD" id="cd01167">
    <property type="entry name" value="bac_FRK"/>
    <property type="match status" value="1"/>
</dbReference>
<keyword evidence="5" id="KW-0067">ATP-binding</keyword>
<organism evidence="7 8">
    <name type="scientific">Nonomuraea mangrovi</name>
    <dbReference type="NCBI Taxonomy" id="2316207"/>
    <lineage>
        <taxon>Bacteria</taxon>
        <taxon>Bacillati</taxon>
        <taxon>Actinomycetota</taxon>
        <taxon>Actinomycetes</taxon>
        <taxon>Streptosporangiales</taxon>
        <taxon>Streptosporangiaceae</taxon>
        <taxon>Nonomuraea</taxon>
    </lineage>
</organism>
<evidence type="ECO:0000256" key="3">
    <source>
        <dbReference type="ARBA" id="ARBA00022741"/>
    </source>
</evidence>
<dbReference type="InterPro" id="IPR011611">
    <property type="entry name" value="PfkB_dom"/>
</dbReference>
<proteinExistence type="inferred from homology"/>
<evidence type="ECO:0000313" key="7">
    <source>
        <dbReference type="EMBL" id="MFD1939922.1"/>
    </source>
</evidence>
<dbReference type="Proteomes" id="UP001597368">
    <property type="component" value="Unassembled WGS sequence"/>
</dbReference>
<evidence type="ECO:0000313" key="8">
    <source>
        <dbReference type="Proteomes" id="UP001597368"/>
    </source>
</evidence>
<gene>
    <name evidence="7" type="ORF">ACFSKW_51545</name>
</gene>
<keyword evidence="3" id="KW-0547">Nucleotide-binding</keyword>
<dbReference type="Pfam" id="PF00294">
    <property type="entry name" value="PfkB"/>
    <property type="match status" value="1"/>
</dbReference>
<evidence type="ECO:0000256" key="5">
    <source>
        <dbReference type="ARBA" id="ARBA00022840"/>
    </source>
</evidence>
<reference evidence="8" key="1">
    <citation type="journal article" date="2019" name="Int. J. Syst. Evol. Microbiol.">
        <title>The Global Catalogue of Microorganisms (GCM) 10K type strain sequencing project: providing services to taxonomists for standard genome sequencing and annotation.</title>
        <authorList>
            <consortium name="The Broad Institute Genomics Platform"/>
            <consortium name="The Broad Institute Genome Sequencing Center for Infectious Disease"/>
            <person name="Wu L."/>
            <person name="Ma J."/>
        </authorList>
    </citation>
    <scope>NUCLEOTIDE SEQUENCE [LARGE SCALE GENOMIC DNA]</scope>
    <source>
        <strain evidence="8">ICMP 6774ER</strain>
    </source>
</reference>
<accession>A0ABW4TFM7</accession>
<dbReference type="PANTHER" id="PTHR43085">
    <property type="entry name" value="HEXOKINASE FAMILY MEMBER"/>
    <property type="match status" value="1"/>
</dbReference>
<dbReference type="InterPro" id="IPR002173">
    <property type="entry name" value="Carboh/pur_kinase_PfkB_CS"/>
</dbReference>
<comment type="caution">
    <text evidence="7">The sequence shown here is derived from an EMBL/GenBank/DDBJ whole genome shotgun (WGS) entry which is preliminary data.</text>
</comment>
<dbReference type="PROSITE" id="PS00584">
    <property type="entry name" value="PFKB_KINASES_2"/>
    <property type="match status" value="1"/>
</dbReference>
<protein>
    <submittedName>
        <fullName evidence="7">Carbohydrate kinase</fullName>
        <ecNumber evidence="7">2.7.1.-</ecNumber>
    </submittedName>
</protein>
<dbReference type="Gene3D" id="3.40.1190.20">
    <property type="match status" value="1"/>
</dbReference>